<dbReference type="EMBL" id="CAJNDS010002626">
    <property type="protein sequence ID" value="CAE7549267.1"/>
    <property type="molecule type" value="Genomic_DNA"/>
</dbReference>
<name>A0A812U0E2_9DINO</name>
<protein>
    <submittedName>
        <fullName evidence="2">Uncharacterized protein</fullName>
    </submittedName>
</protein>
<dbReference type="AlphaFoldDB" id="A0A812U0E2"/>
<reference evidence="2" key="1">
    <citation type="submission" date="2021-02" db="EMBL/GenBank/DDBJ databases">
        <authorList>
            <person name="Dougan E. K."/>
            <person name="Rhodes N."/>
            <person name="Thang M."/>
            <person name="Chan C."/>
        </authorList>
    </citation>
    <scope>NUCLEOTIDE SEQUENCE</scope>
</reference>
<organism evidence="2 3">
    <name type="scientific">Symbiodinium natans</name>
    <dbReference type="NCBI Taxonomy" id="878477"/>
    <lineage>
        <taxon>Eukaryota</taxon>
        <taxon>Sar</taxon>
        <taxon>Alveolata</taxon>
        <taxon>Dinophyceae</taxon>
        <taxon>Suessiales</taxon>
        <taxon>Symbiodiniaceae</taxon>
        <taxon>Symbiodinium</taxon>
    </lineage>
</organism>
<evidence type="ECO:0000313" key="2">
    <source>
        <dbReference type="EMBL" id="CAE7549267.1"/>
    </source>
</evidence>
<sequence>METHIEQTPVGERQGNHAEGAIERIRQLTGTMLAELEDRLKIQIKTFDPLHHWCWRHASWTLQLFGVTQNLTPWERVHASPYGGKLVRFAECVLARVKTATKGKPRWLRAMWLGKSDVSDCHLFALHQVVLWLLDLSDAPRVSEQAEINFNQSLLQEKVRAVGVRNIHNLPDFHHVQLQHLPRVHERAEIGEDSQESKRQRIRAVNAHHHNDEVVHLEDLELDSDADLSESVEDPPAWNASDNFEDAGNIPEELWRPSGAGEPQLSTEELEAFELARLEAMCVLERLPQLTSAPQHQNGQNVENKTISTRCLHLPRLMRCYESCRLVARQPEHWTALSLDVADAYLTVPQAVDTVVSIWVRGEQRRYRLLRNLPGQRSGAKDWSEAFQSYLIEKLAIEPLAEAPALFFIPGSSDEGYGGGGGGLCHVDDLFAVGADPTTQRLSECVRAKYRCTISFLKQPGDEINFLKRKHKWALSDVLAIMPNPKHVEGLAVLLGVCAQRPRDSPLPTGGTLPLWIQLAPLDDVRSGIYRMCIGVLLYVSSDYPAAQFGVKTLSSMCGKPNEGAWRCLRHLVNYMFLPSD</sequence>
<accession>A0A812U0E2</accession>
<gene>
    <name evidence="2" type="ORF">SNAT2548_LOCUS30840</name>
</gene>
<evidence type="ECO:0000256" key="1">
    <source>
        <dbReference type="SAM" id="MobiDB-lite"/>
    </source>
</evidence>
<proteinExistence type="predicted"/>
<feature type="region of interest" description="Disordered" evidence="1">
    <location>
        <begin position="226"/>
        <end position="265"/>
    </location>
</feature>
<evidence type="ECO:0000313" key="3">
    <source>
        <dbReference type="Proteomes" id="UP000604046"/>
    </source>
</evidence>
<comment type="caution">
    <text evidence="2">The sequence shown here is derived from an EMBL/GenBank/DDBJ whole genome shotgun (WGS) entry which is preliminary data.</text>
</comment>
<keyword evidence="3" id="KW-1185">Reference proteome</keyword>
<dbReference type="Proteomes" id="UP000604046">
    <property type="component" value="Unassembled WGS sequence"/>
</dbReference>